<dbReference type="OMA" id="MPSKWSM"/>
<reference evidence="2" key="1">
    <citation type="submission" date="2021-08" db="EMBL/GenBank/DDBJ databases">
        <title>WGS assembly of Ceratopteris richardii.</title>
        <authorList>
            <person name="Marchant D.B."/>
            <person name="Chen G."/>
            <person name="Jenkins J."/>
            <person name="Shu S."/>
            <person name="Leebens-Mack J."/>
            <person name="Grimwood J."/>
            <person name="Schmutz J."/>
            <person name="Soltis P."/>
            <person name="Soltis D."/>
            <person name="Chen Z.-H."/>
        </authorList>
    </citation>
    <scope>NUCLEOTIDE SEQUENCE</scope>
    <source>
        <strain evidence="2">Whitten #5841</strain>
        <tissue evidence="2">Leaf</tissue>
    </source>
</reference>
<dbReference type="Proteomes" id="UP000825935">
    <property type="component" value="Chromosome 38"/>
</dbReference>
<protein>
    <recommendedName>
        <fullName evidence="4">SOUL heme-binding protein</fullName>
    </recommendedName>
</protein>
<dbReference type="SUPFAM" id="SSF55136">
    <property type="entry name" value="Probable bacterial effector-binding domain"/>
    <property type="match status" value="2"/>
</dbReference>
<evidence type="ECO:0000313" key="3">
    <source>
        <dbReference type="Proteomes" id="UP000825935"/>
    </source>
</evidence>
<keyword evidence="3" id="KW-1185">Reference proteome</keyword>
<dbReference type="PANTHER" id="PTHR11220:SF58">
    <property type="entry name" value="SOUL HEME-BINDING FAMILY PROTEIN"/>
    <property type="match status" value="1"/>
</dbReference>
<organism evidence="2 3">
    <name type="scientific">Ceratopteris richardii</name>
    <name type="common">Triangle waterfern</name>
    <dbReference type="NCBI Taxonomy" id="49495"/>
    <lineage>
        <taxon>Eukaryota</taxon>
        <taxon>Viridiplantae</taxon>
        <taxon>Streptophyta</taxon>
        <taxon>Embryophyta</taxon>
        <taxon>Tracheophyta</taxon>
        <taxon>Polypodiopsida</taxon>
        <taxon>Polypodiidae</taxon>
        <taxon>Polypodiales</taxon>
        <taxon>Pteridineae</taxon>
        <taxon>Pteridaceae</taxon>
        <taxon>Parkerioideae</taxon>
        <taxon>Ceratopteris</taxon>
    </lineage>
</organism>
<dbReference type="InterPro" id="IPR011256">
    <property type="entry name" value="Reg_factor_effector_dom_sf"/>
</dbReference>
<dbReference type="AlphaFoldDB" id="A0A8T2Q514"/>
<evidence type="ECO:0008006" key="4">
    <source>
        <dbReference type="Google" id="ProtNLM"/>
    </source>
</evidence>
<sequence>MGLAFGKITVETPKYAVVASGADYEIREYGSNIVAEVSYDPSKDRSGGFMILANFIGALGNPQNVKGDRSGEKIAMTAPVLTTDEAVHSEKISMTAPVLTCQEEGLPEKIEMTAPVLSSQEEGHAEKISMTAPVLTEEKPADGGSGGGKSGMMVMQFVLPSKYKCLDDVPRPTDPRVRVKEVSPRKYGVTTFSGIASEKLVEVKVSELEKSLHEAGYKVTGRHVLAQYNPPWTIPFLRKNEVMVPLE</sequence>
<dbReference type="Gene3D" id="3.20.80.10">
    <property type="entry name" value="Regulatory factor, effector binding domain"/>
    <property type="match status" value="2"/>
</dbReference>
<accession>A0A8T2Q514</accession>
<dbReference type="InterPro" id="IPR006917">
    <property type="entry name" value="SOUL_heme-bd"/>
</dbReference>
<evidence type="ECO:0000256" key="1">
    <source>
        <dbReference type="ARBA" id="ARBA00009817"/>
    </source>
</evidence>
<gene>
    <name evidence="2" type="ORF">KP509_38G055000</name>
</gene>
<dbReference type="OrthoDB" id="6424451at2759"/>
<dbReference type="Pfam" id="PF04832">
    <property type="entry name" value="SOUL"/>
    <property type="match status" value="2"/>
</dbReference>
<proteinExistence type="inferred from homology"/>
<dbReference type="PANTHER" id="PTHR11220">
    <property type="entry name" value="HEME-BINDING PROTEIN-RELATED"/>
    <property type="match status" value="1"/>
</dbReference>
<evidence type="ECO:0000313" key="2">
    <source>
        <dbReference type="EMBL" id="KAH7278755.1"/>
    </source>
</evidence>
<name>A0A8T2Q514_CERRI</name>
<comment type="caution">
    <text evidence="2">The sequence shown here is derived from an EMBL/GenBank/DDBJ whole genome shotgun (WGS) entry which is preliminary data.</text>
</comment>
<comment type="similarity">
    <text evidence="1">Belongs to the HEBP family.</text>
</comment>
<dbReference type="EMBL" id="CM035443">
    <property type="protein sequence ID" value="KAH7278755.1"/>
    <property type="molecule type" value="Genomic_DNA"/>
</dbReference>